<proteinExistence type="predicted"/>
<feature type="non-terminal residue" evidence="1">
    <location>
        <position position="48"/>
    </location>
</feature>
<gene>
    <name evidence="1" type="ORF">S01H4_05180</name>
</gene>
<dbReference type="AlphaFoldDB" id="X0ZIY0"/>
<name>X0ZIY0_9ZZZZ</name>
<evidence type="ECO:0000313" key="1">
    <source>
        <dbReference type="EMBL" id="GAG69590.1"/>
    </source>
</evidence>
<comment type="caution">
    <text evidence="1">The sequence shown here is derived from an EMBL/GenBank/DDBJ whole genome shotgun (WGS) entry which is preliminary data.</text>
</comment>
<accession>X0ZIY0</accession>
<dbReference type="EMBL" id="BART01001475">
    <property type="protein sequence ID" value="GAG69590.1"/>
    <property type="molecule type" value="Genomic_DNA"/>
</dbReference>
<reference evidence="1" key="1">
    <citation type="journal article" date="2014" name="Front. Microbiol.">
        <title>High frequency of phylogenetically diverse reductive dehalogenase-homologous genes in deep subseafloor sedimentary metagenomes.</title>
        <authorList>
            <person name="Kawai M."/>
            <person name="Futagami T."/>
            <person name="Toyoda A."/>
            <person name="Takaki Y."/>
            <person name="Nishi S."/>
            <person name="Hori S."/>
            <person name="Arai W."/>
            <person name="Tsubouchi T."/>
            <person name="Morono Y."/>
            <person name="Uchiyama I."/>
            <person name="Ito T."/>
            <person name="Fujiyama A."/>
            <person name="Inagaki F."/>
            <person name="Takami H."/>
        </authorList>
    </citation>
    <scope>NUCLEOTIDE SEQUENCE</scope>
    <source>
        <strain evidence="1">Expedition CK06-06</strain>
    </source>
</reference>
<organism evidence="1">
    <name type="scientific">marine sediment metagenome</name>
    <dbReference type="NCBI Taxonomy" id="412755"/>
    <lineage>
        <taxon>unclassified sequences</taxon>
        <taxon>metagenomes</taxon>
        <taxon>ecological metagenomes</taxon>
    </lineage>
</organism>
<protein>
    <submittedName>
        <fullName evidence="1">Uncharacterized protein</fullName>
    </submittedName>
</protein>
<sequence length="48" mass="5331">MGIRKPCRGSEDGIAKQTIAVKNRRPEFCVLVEDSVLKSNNTAEREPS</sequence>